<dbReference type="Proteomes" id="UP000233551">
    <property type="component" value="Unassembled WGS sequence"/>
</dbReference>
<feature type="compositionally biased region" description="Basic residues" evidence="1">
    <location>
        <begin position="91"/>
        <end position="100"/>
    </location>
</feature>
<feature type="compositionally biased region" description="Polar residues" evidence="1">
    <location>
        <begin position="79"/>
        <end position="90"/>
    </location>
</feature>
<sequence>MQPPYGTMMIRVLSSRARRTTDRAAWAPLRMSRYAHARLTGAPGASRSTLELESLIARPGHPQRSSRLSARSVLDKSKTSGLRMTPSSNKHLGHTTIRKP</sequence>
<proteinExistence type="predicted"/>
<comment type="caution">
    <text evidence="2">The sequence shown here is derived from an EMBL/GenBank/DDBJ whole genome shotgun (WGS) entry which is preliminary data.</text>
</comment>
<dbReference type="AlphaFoldDB" id="A0A2I0KBE1"/>
<accession>A0A2I0KBE1</accession>
<evidence type="ECO:0000256" key="1">
    <source>
        <dbReference type="SAM" id="MobiDB-lite"/>
    </source>
</evidence>
<evidence type="ECO:0000313" key="2">
    <source>
        <dbReference type="EMBL" id="PKI65838.1"/>
    </source>
</evidence>
<reference evidence="2 3" key="1">
    <citation type="submission" date="2017-11" db="EMBL/GenBank/DDBJ databases">
        <title>De-novo sequencing of pomegranate (Punica granatum L.) genome.</title>
        <authorList>
            <person name="Akparov Z."/>
            <person name="Amiraslanov A."/>
            <person name="Hajiyeva S."/>
            <person name="Abbasov M."/>
            <person name="Kaur K."/>
            <person name="Hamwieh A."/>
            <person name="Solovyev V."/>
            <person name="Salamov A."/>
            <person name="Braich B."/>
            <person name="Kosarev P."/>
            <person name="Mahmoud A."/>
            <person name="Hajiyev E."/>
            <person name="Babayeva S."/>
            <person name="Izzatullayeva V."/>
            <person name="Mammadov A."/>
            <person name="Mammadov A."/>
            <person name="Sharifova S."/>
            <person name="Ojaghi J."/>
            <person name="Eynullazada K."/>
            <person name="Bayramov B."/>
            <person name="Abdulazimova A."/>
            <person name="Shahmuradov I."/>
        </authorList>
    </citation>
    <scope>NUCLEOTIDE SEQUENCE [LARGE SCALE GENOMIC DNA]</scope>
    <source>
        <strain evidence="3">cv. AG2017</strain>
        <tissue evidence="2">Leaf</tissue>
    </source>
</reference>
<evidence type="ECO:0000313" key="3">
    <source>
        <dbReference type="Proteomes" id="UP000233551"/>
    </source>
</evidence>
<keyword evidence="3" id="KW-1185">Reference proteome</keyword>
<feature type="region of interest" description="Disordered" evidence="1">
    <location>
        <begin position="56"/>
        <end position="100"/>
    </location>
</feature>
<name>A0A2I0KBE1_PUNGR</name>
<gene>
    <name evidence="2" type="ORF">CRG98_013768</name>
</gene>
<organism evidence="2 3">
    <name type="scientific">Punica granatum</name>
    <name type="common">Pomegranate</name>
    <dbReference type="NCBI Taxonomy" id="22663"/>
    <lineage>
        <taxon>Eukaryota</taxon>
        <taxon>Viridiplantae</taxon>
        <taxon>Streptophyta</taxon>
        <taxon>Embryophyta</taxon>
        <taxon>Tracheophyta</taxon>
        <taxon>Spermatophyta</taxon>
        <taxon>Magnoliopsida</taxon>
        <taxon>eudicotyledons</taxon>
        <taxon>Gunneridae</taxon>
        <taxon>Pentapetalae</taxon>
        <taxon>rosids</taxon>
        <taxon>malvids</taxon>
        <taxon>Myrtales</taxon>
        <taxon>Lythraceae</taxon>
        <taxon>Punica</taxon>
    </lineage>
</organism>
<dbReference type="EMBL" id="PGOL01000723">
    <property type="protein sequence ID" value="PKI65838.1"/>
    <property type="molecule type" value="Genomic_DNA"/>
</dbReference>
<protein>
    <submittedName>
        <fullName evidence="2">Uncharacterized protein</fullName>
    </submittedName>
</protein>